<dbReference type="GO" id="GO:0005737">
    <property type="term" value="C:cytoplasm"/>
    <property type="evidence" value="ECO:0007669"/>
    <property type="project" value="TreeGrafter"/>
</dbReference>
<dbReference type="GO" id="GO:1901992">
    <property type="term" value="P:positive regulation of mitotic cell cycle phase transition"/>
    <property type="evidence" value="ECO:0007669"/>
    <property type="project" value="UniProtKB-ARBA"/>
</dbReference>
<keyword evidence="6" id="KW-0418">Kinase</keyword>
<dbReference type="GO" id="GO:0004674">
    <property type="term" value="F:protein serine/threonine kinase activity"/>
    <property type="evidence" value="ECO:0007669"/>
    <property type="project" value="UniProtKB-KW"/>
</dbReference>
<dbReference type="GO" id="GO:0005524">
    <property type="term" value="F:ATP binding"/>
    <property type="evidence" value="ECO:0007669"/>
    <property type="project" value="UniProtKB-KW"/>
</dbReference>
<comment type="catalytic activity">
    <reaction evidence="8">
        <text>L-threonyl-[protein] + ATP = O-phospho-L-threonyl-[protein] + ADP + H(+)</text>
        <dbReference type="Rhea" id="RHEA:46608"/>
        <dbReference type="Rhea" id="RHEA-COMP:11060"/>
        <dbReference type="Rhea" id="RHEA-COMP:11605"/>
        <dbReference type="ChEBI" id="CHEBI:15378"/>
        <dbReference type="ChEBI" id="CHEBI:30013"/>
        <dbReference type="ChEBI" id="CHEBI:30616"/>
        <dbReference type="ChEBI" id="CHEBI:61977"/>
        <dbReference type="ChEBI" id="CHEBI:456216"/>
        <dbReference type="EC" id="2.7.11.1"/>
    </reaction>
</comment>
<dbReference type="Pfam" id="PF00069">
    <property type="entry name" value="Pkinase"/>
    <property type="match status" value="2"/>
</dbReference>
<dbReference type="SMART" id="SM00220">
    <property type="entry name" value="S_TKc"/>
    <property type="match status" value="1"/>
</dbReference>
<feature type="non-terminal residue" evidence="12">
    <location>
        <position position="343"/>
    </location>
</feature>
<dbReference type="EC" id="2.7.11.1" evidence="1"/>
<dbReference type="OrthoDB" id="162894at2759"/>
<sequence length="343" mass="38269">MPPSIKDFDIIKPISKGAFGSVFLAKKRTTGDYYAIKFLKKSDMIAKNQVTNVKAERMILMTQSDSPFVTKLYYTFQSKDYLYLVLEYLNGGDCSALIKAMGSLPEDWARNYLAEVTLGLEYLQTKNVIHRDLKPDNLLIDHNGHLKLTDFGLSRIGFLDPTAASSHVSPATAAAASSSLAAGATGFIHCSSPKARGGKNKHAVGTPDYLAPESILGTGQDSMVDWWALGVICYEFLYGYPPFHADTPDKVFENILSRRIDWHEDEVEVSPEARDFMERLMTIDPTKRLGFNGAQEVKKHPFFQGLDWDMLLVESPAFVPQPADMEDTDYFDSRGATMQPNEP</sequence>
<evidence type="ECO:0000256" key="8">
    <source>
        <dbReference type="ARBA" id="ARBA00047899"/>
    </source>
</evidence>
<keyword evidence="13" id="KW-1185">Reference proteome</keyword>
<comment type="catalytic activity">
    <reaction evidence="9">
        <text>L-seryl-[protein] + ATP = O-phospho-L-seryl-[protein] + ADP + H(+)</text>
        <dbReference type="Rhea" id="RHEA:17989"/>
        <dbReference type="Rhea" id="RHEA-COMP:9863"/>
        <dbReference type="Rhea" id="RHEA-COMP:11604"/>
        <dbReference type="ChEBI" id="CHEBI:15378"/>
        <dbReference type="ChEBI" id="CHEBI:29999"/>
        <dbReference type="ChEBI" id="CHEBI:30616"/>
        <dbReference type="ChEBI" id="CHEBI:83421"/>
        <dbReference type="ChEBI" id="CHEBI:456216"/>
        <dbReference type="EC" id="2.7.11.1"/>
    </reaction>
</comment>
<dbReference type="InterPro" id="IPR000961">
    <property type="entry name" value="AGC-kinase_C"/>
</dbReference>
<evidence type="ECO:0000256" key="6">
    <source>
        <dbReference type="ARBA" id="ARBA00022777"/>
    </source>
</evidence>
<dbReference type="Gene3D" id="1.10.510.10">
    <property type="entry name" value="Transferase(Phosphotransferase) domain 1"/>
    <property type="match status" value="1"/>
</dbReference>
<dbReference type="PANTHER" id="PTHR24356">
    <property type="entry name" value="SERINE/THREONINE-PROTEIN KINASE"/>
    <property type="match status" value="1"/>
</dbReference>
<dbReference type="InterPro" id="IPR008271">
    <property type="entry name" value="Ser/Thr_kinase_AS"/>
</dbReference>
<evidence type="ECO:0000256" key="7">
    <source>
        <dbReference type="ARBA" id="ARBA00022840"/>
    </source>
</evidence>
<evidence type="ECO:0000256" key="4">
    <source>
        <dbReference type="ARBA" id="ARBA00022679"/>
    </source>
</evidence>
<dbReference type="GeneID" id="29000604"/>
<dbReference type="PANTHER" id="PTHR24356:SF1">
    <property type="entry name" value="SERINE_THREONINE-PROTEIN KINASE GREATWALL"/>
    <property type="match status" value="1"/>
</dbReference>
<gene>
    <name evidence="12" type="ORF">PHYBLDRAFT_19092</name>
</gene>
<name>A0A162XUL9_PHYB8</name>
<accession>A0A162XUL9</accession>
<keyword evidence="7" id="KW-0067">ATP-binding</keyword>
<keyword evidence="4" id="KW-0808">Transferase</keyword>
<dbReference type="Gene3D" id="3.30.200.20">
    <property type="entry name" value="Phosphorylase Kinase, domain 1"/>
    <property type="match status" value="1"/>
</dbReference>
<dbReference type="InterPro" id="IPR050236">
    <property type="entry name" value="Ser_Thr_kinase_AGC"/>
</dbReference>
<keyword evidence="2" id="KW-0723">Serine/threonine-protein kinase</keyword>
<dbReference type="AlphaFoldDB" id="A0A162XUL9"/>
<dbReference type="Proteomes" id="UP000077315">
    <property type="component" value="Unassembled WGS sequence"/>
</dbReference>
<dbReference type="VEuPathDB" id="FungiDB:PHYBLDRAFT_19092"/>
<dbReference type="FunFam" id="1.10.510.10:FF:000340">
    <property type="entry name" value="Serine threonine protein kinase"/>
    <property type="match status" value="1"/>
</dbReference>
<dbReference type="PIRSF" id="PIRSF000654">
    <property type="entry name" value="Integrin-linked_kinase"/>
    <property type="match status" value="1"/>
</dbReference>
<proteinExistence type="predicted"/>
<feature type="domain" description="Protein kinase" evidence="10">
    <location>
        <begin position="8"/>
        <end position="303"/>
    </location>
</feature>
<dbReference type="InParanoid" id="A0A162XUL9"/>
<dbReference type="GO" id="GO:0005634">
    <property type="term" value="C:nucleus"/>
    <property type="evidence" value="ECO:0007669"/>
    <property type="project" value="TreeGrafter"/>
</dbReference>
<keyword evidence="3" id="KW-0597">Phosphoprotein</keyword>
<evidence type="ECO:0000256" key="1">
    <source>
        <dbReference type="ARBA" id="ARBA00012513"/>
    </source>
</evidence>
<organism evidence="12 13">
    <name type="scientific">Phycomyces blakesleeanus (strain ATCC 8743b / DSM 1359 / FGSC 10004 / NBRC 33097 / NRRL 1555)</name>
    <dbReference type="NCBI Taxonomy" id="763407"/>
    <lineage>
        <taxon>Eukaryota</taxon>
        <taxon>Fungi</taxon>
        <taxon>Fungi incertae sedis</taxon>
        <taxon>Mucoromycota</taxon>
        <taxon>Mucoromycotina</taxon>
        <taxon>Mucoromycetes</taxon>
        <taxon>Mucorales</taxon>
        <taxon>Phycomycetaceae</taxon>
        <taxon>Phycomyces</taxon>
    </lineage>
</organism>
<dbReference type="PROSITE" id="PS51285">
    <property type="entry name" value="AGC_KINASE_CTER"/>
    <property type="match status" value="1"/>
</dbReference>
<dbReference type="InterPro" id="IPR011009">
    <property type="entry name" value="Kinase-like_dom_sf"/>
</dbReference>
<reference evidence="13" key="1">
    <citation type="submission" date="2015-06" db="EMBL/GenBank/DDBJ databases">
        <title>Expansion of signal transduction pathways in fungi by whole-genome duplication.</title>
        <authorList>
            <consortium name="DOE Joint Genome Institute"/>
            <person name="Corrochano L.M."/>
            <person name="Kuo A."/>
            <person name="Marcet-Houben M."/>
            <person name="Polaino S."/>
            <person name="Salamov A."/>
            <person name="Villalobos J.M."/>
            <person name="Alvarez M.I."/>
            <person name="Avalos J."/>
            <person name="Benito E.P."/>
            <person name="Benoit I."/>
            <person name="Burger G."/>
            <person name="Camino L.P."/>
            <person name="Canovas D."/>
            <person name="Cerda-Olmedo E."/>
            <person name="Cheng J.-F."/>
            <person name="Dominguez A."/>
            <person name="Elias M."/>
            <person name="Eslava A.P."/>
            <person name="Glaser F."/>
            <person name="Grimwood J."/>
            <person name="Gutierrez G."/>
            <person name="Heitman J."/>
            <person name="Henrissat B."/>
            <person name="Iturriaga E.A."/>
            <person name="Lang B.F."/>
            <person name="Lavin J.L."/>
            <person name="Lee S."/>
            <person name="Li W."/>
            <person name="Lindquist E."/>
            <person name="Lopez-Garcia S."/>
            <person name="Luque E.M."/>
            <person name="Marcos A.T."/>
            <person name="Martin J."/>
            <person name="McCluskey K."/>
            <person name="Medina H.R."/>
            <person name="Miralles-Duran A."/>
            <person name="Miyazaki A."/>
            <person name="Munoz-Torres E."/>
            <person name="Oguiza J.A."/>
            <person name="Ohm R."/>
            <person name="Olmedo M."/>
            <person name="Orejas M."/>
            <person name="Ortiz-Castellanos L."/>
            <person name="Pisabarro A.G."/>
            <person name="Rodriguez-Romero J."/>
            <person name="Ruiz-Herrera J."/>
            <person name="Ruiz-Vazquez R."/>
            <person name="Sanz C."/>
            <person name="Schackwitz W."/>
            <person name="Schmutz J."/>
            <person name="Shahriari M."/>
            <person name="Shelest E."/>
            <person name="Silva-Franco F."/>
            <person name="Soanes D."/>
            <person name="Syed K."/>
            <person name="Tagua V.G."/>
            <person name="Talbot N.J."/>
            <person name="Thon M."/>
            <person name="De vries R.P."/>
            <person name="Wiebenga A."/>
            <person name="Yadav J.S."/>
            <person name="Braun E.L."/>
            <person name="Baker S."/>
            <person name="Garre V."/>
            <person name="Horwitz B."/>
            <person name="Torres-Martinez S."/>
            <person name="Idnurm A."/>
            <person name="Herrera-Estrella A."/>
            <person name="Gabaldon T."/>
            <person name="Grigoriev I.V."/>
        </authorList>
    </citation>
    <scope>NUCLEOTIDE SEQUENCE [LARGE SCALE GENOMIC DNA]</scope>
    <source>
        <strain evidence="13">NRRL 1555(-)</strain>
    </source>
</reference>
<dbReference type="PROSITE" id="PS50011">
    <property type="entry name" value="PROTEIN_KINASE_DOM"/>
    <property type="match status" value="1"/>
</dbReference>
<evidence type="ECO:0000259" key="11">
    <source>
        <dbReference type="PROSITE" id="PS51285"/>
    </source>
</evidence>
<evidence type="ECO:0000313" key="12">
    <source>
        <dbReference type="EMBL" id="OAD76575.1"/>
    </source>
</evidence>
<dbReference type="InterPro" id="IPR000719">
    <property type="entry name" value="Prot_kinase_dom"/>
</dbReference>
<dbReference type="EMBL" id="KV440975">
    <property type="protein sequence ID" value="OAD76575.1"/>
    <property type="molecule type" value="Genomic_DNA"/>
</dbReference>
<dbReference type="GO" id="GO:0035556">
    <property type="term" value="P:intracellular signal transduction"/>
    <property type="evidence" value="ECO:0007669"/>
    <property type="project" value="TreeGrafter"/>
</dbReference>
<keyword evidence="5" id="KW-0547">Nucleotide-binding</keyword>
<evidence type="ECO:0000313" key="13">
    <source>
        <dbReference type="Proteomes" id="UP000077315"/>
    </source>
</evidence>
<evidence type="ECO:0000256" key="9">
    <source>
        <dbReference type="ARBA" id="ARBA00048679"/>
    </source>
</evidence>
<evidence type="ECO:0000256" key="5">
    <source>
        <dbReference type="ARBA" id="ARBA00022741"/>
    </source>
</evidence>
<dbReference type="FunFam" id="3.30.200.20:FF:001008">
    <property type="entry name" value="Serine/threonine-protein kinase cek1"/>
    <property type="match status" value="1"/>
</dbReference>
<dbReference type="CDD" id="cd05611">
    <property type="entry name" value="STKc_Rim15_like"/>
    <property type="match status" value="1"/>
</dbReference>
<protein>
    <recommendedName>
        <fullName evidence="1">non-specific serine/threonine protein kinase</fullName>
        <ecNumber evidence="1">2.7.11.1</ecNumber>
    </recommendedName>
</protein>
<evidence type="ECO:0000259" key="10">
    <source>
        <dbReference type="PROSITE" id="PS50011"/>
    </source>
</evidence>
<dbReference type="SUPFAM" id="SSF56112">
    <property type="entry name" value="Protein kinase-like (PK-like)"/>
    <property type="match status" value="1"/>
</dbReference>
<dbReference type="RefSeq" id="XP_018294615.1">
    <property type="nucleotide sequence ID" value="XM_018439698.1"/>
</dbReference>
<evidence type="ECO:0000256" key="3">
    <source>
        <dbReference type="ARBA" id="ARBA00022553"/>
    </source>
</evidence>
<dbReference type="PROSITE" id="PS00108">
    <property type="entry name" value="PROTEIN_KINASE_ST"/>
    <property type="match status" value="1"/>
</dbReference>
<dbReference type="STRING" id="763407.A0A162XUL9"/>
<feature type="domain" description="AGC-kinase C-terminal" evidence="11">
    <location>
        <begin position="304"/>
        <end position="343"/>
    </location>
</feature>
<evidence type="ECO:0000256" key="2">
    <source>
        <dbReference type="ARBA" id="ARBA00022527"/>
    </source>
</evidence>